<reference evidence="1" key="1">
    <citation type="submission" date="2022-02" db="EMBL/GenBank/DDBJ databases">
        <title>Coral-associated bacteria.</title>
        <authorList>
            <person name="Tang K."/>
            <person name="Wang X."/>
        </authorList>
    </citation>
    <scope>NUCLEOTIDE SEQUENCE</scope>
    <source>
        <strain evidence="1">SCSIO 43006</strain>
    </source>
</reference>
<keyword evidence="2" id="KW-1185">Reference proteome</keyword>
<dbReference type="InterPro" id="IPR010038">
    <property type="entry name" value="MoaD_arc-typ"/>
</dbReference>
<evidence type="ECO:0000313" key="1">
    <source>
        <dbReference type="EMBL" id="USD22419.1"/>
    </source>
</evidence>
<dbReference type="InterPro" id="IPR012675">
    <property type="entry name" value="Beta-grasp_dom_sf"/>
</dbReference>
<dbReference type="RefSeq" id="WP_252084778.1">
    <property type="nucleotide sequence ID" value="NZ_CP092418.1"/>
</dbReference>
<dbReference type="NCBIfam" id="TIGR01687">
    <property type="entry name" value="moaD_arch"/>
    <property type="match status" value="1"/>
</dbReference>
<dbReference type="PANTHER" id="PTHR38031:SF1">
    <property type="entry name" value="SULFUR CARRIER PROTEIN CYSO"/>
    <property type="match status" value="1"/>
</dbReference>
<dbReference type="PANTHER" id="PTHR38031">
    <property type="entry name" value="SULFUR CARRIER PROTEIN SLR0821-RELATED"/>
    <property type="match status" value="1"/>
</dbReference>
<accession>A0ABY4VKI4</accession>
<dbReference type="InterPro" id="IPR016155">
    <property type="entry name" value="Mopterin_synth/thiamin_S_b"/>
</dbReference>
<sequence>MSVKVKIPTILRTLTNNQKEVTSEGQTVKELIESLESQYPGIRDRLLKEGEVHKFMNIYVNEDDIRFKNQLATDIKSSDVITILPAVAGG</sequence>
<dbReference type="SUPFAM" id="SSF54285">
    <property type="entry name" value="MoaD/ThiS"/>
    <property type="match status" value="1"/>
</dbReference>
<dbReference type="InterPro" id="IPR052045">
    <property type="entry name" value="Sulfur_Carrier/Prot_Modifier"/>
</dbReference>
<dbReference type="Proteomes" id="UP001055658">
    <property type="component" value="Chromosome"/>
</dbReference>
<evidence type="ECO:0000313" key="2">
    <source>
        <dbReference type="Proteomes" id="UP001055658"/>
    </source>
</evidence>
<dbReference type="EMBL" id="CP092418">
    <property type="protein sequence ID" value="USD22419.1"/>
    <property type="molecule type" value="Genomic_DNA"/>
</dbReference>
<dbReference type="InterPro" id="IPR003749">
    <property type="entry name" value="ThiS/MoaD-like"/>
</dbReference>
<dbReference type="CDD" id="cd17074">
    <property type="entry name" value="Ubl_CysO_like"/>
    <property type="match status" value="1"/>
</dbReference>
<gene>
    <name evidence="1" type="ORF">MJO52_04625</name>
</gene>
<organism evidence="1 2">
    <name type="scientific">Microbulbifer variabilis</name>
    <dbReference type="NCBI Taxonomy" id="266805"/>
    <lineage>
        <taxon>Bacteria</taxon>
        <taxon>Pseudomonadati</taxon>
        <taxon>Pseudomonadota</taxon>
        <taxon>Gammaproteobacteria</taxon>
        <taxon>Cellvibrionales</taxon>
        <taxon>Microbulbiferaceae</taxon>
        <taxon>Microbulbifer</taxon>
    </lineage>
</organism>
<protein>
    <submittedName>
        <fullName evidence="1">MoaD/ThiS family protein</fullName>
    </submittedName>
</protein>
<dbReference type="Pfam" id="PF02597">
    <property type="entry name" value="ThiS"/>
    <property type="match status" value="1"/>
</dbReference>
<name>A0ABY4VKI4_9GAMM</name>
<proteinExistence type="predicted"/>
<dbReference type="Gene3D" id="3.10.20.30">
    <property type="match status" value="1"/>
</dbReference>